<dbReference type="Pfam" id="PF21217">
    <property type="entry name" value="PaaA2"/>
    <property type="match status" value="1"/>
</dbReference>
<evidence type="ECO:0000259" key="1">
    <source>
        <dbReference type="Pfam" id="PF21217"/>
    </source>
</evidence>
<evidence type="ECO:0000313" key="3">
    <source>
        <dbReference type="Proteomes" id="UP001595999"/>
    </source>
</evidence>
<dbReference type="Proteomes" id="UP001595999">
    <property type="component" value="Unassembled WGS sequence"/>
</dbReference>
<protein>
    <recommendedName>
        <fullName evidence="1">Stability determinant domain-containing protein</fullName>
    </recommendedName>
</protein>
<comment type="caution">
    <text evidence="2">The sequence shown here is derived from an EMBL/GenBank/DDBJ whole genome shotgun (WGS) entry which is preliminary data.</text>
</comment>
<organism evidence="2 3">
    <name type="scientific">Chromobacterium aquaticum</name>
    <dbReference type="NCBI Taxonomy" id="467180"/>
    <lineage>
        <taxon>Bacteria</taxon>
        <taxon>Pseudomonadati</taxon>
        <taxon>Pseudomonadota</taxon>
        <taxon>Betaproteobacteria</taxon>
        <taxon>Neisseriales</taxon>
        <taxon>Chromobacteriaceae</taxon>
        <taxon>Chromobacterium</taxon>
    </lineage>
</organism>
<dbReference type="RefSeq" id="WP_231464321.1">
    <property type="nucleotide sequence ID" value="NZ_JAJOHW010000132.1"/>
</dbReference>
<accession>A0ABV8ZYB9</accession>
<proteinExistence type="predicted"/>
<dbReference type="InterPro" id="IPR048851">
    <property type="entry name" value="PaaA2_dom"/>
</dbReference>
<sequence>MQKSEPTVSLEEASPEAYDAYVHQAVQAAIDDPSPGVPHEEAKIYFAKKRAELLSRLAG</sequence>
<reference evidence="3" key="1">
    <citation type="journal article" date="2019" name="Int. J. Syst. Evol. Microbiol.">
        <title>The Global Catalogue of Microorganisms (GCM) 10K type strain sequencing project: providing services to taxonomists for standard genome sequencing and annotation.</title>
        <authorList>
            <consortium name="The Broad Institute Genomics Platform"/>
            <consortium name="The Broad Institute Genome Sequencing Center for Infectious Disease"/>
            <person name="Wu L."/>
            <person name="Ma J."/>
        </authorList>
    </citation>
    <scope>NUCLEOTIDE SEQUENCE [LARGE SCALE GENOMIC DNA]</scope>
    <source>
        <strain evidence="3">CGMCC 4.7608</strain>
    </source>
</reference>
<gene>
    <name evidence="2" type="ORF">ACFO0R_12650</name>
</gene>
<feature type="domain" description="Stability determinant" evidence="1">
    <location>
        <begin position="17"/>
        <end position="41"/>
    </location>
</feature>
<name>A0ABV8ZYB9_9NEIS</name>
<keyword evidence="3" id="KW-1185">Reference proteome</keyword>
<dbReference type="EMBL" id="JBHSEK010000007">
    <property type="protein sequence ID" value="MFC4490466.1"/>
    <property type="molecule type" value="Genomic_DNA"/>
</dbReference>
<dbReference type="Gene3D" id="6.20.450.20">
    <property type="match status" value="1"/>
</dbReference>
<evidence type="ECO:0000313" key="2">
    <source>
        <dbReference type="EMBL" id="MFC4490466.1"/>
    </source>
</evidence>